<gene>
    <name evidence="10" type="primary">Pdlim7</name>
    <name evidence="10" type="ORF">GTO96_0007610</name>
</gene>
<name>A0A8X8BI72_POLSE</name>
<dbReference type="GO" id="GO:0051371">
    <property type="term" value="F:muscle alpha-actinin binding"/>
    <property type="evidence" value="ECO:0007669"/>
    <property type="project" value="TreeGrafter"/>
</dbReference>
<keyword evidence="11" id="KW-1185">Reference proteome</keyword>
<dbReference type="GO" id="GO:0007507">
    <property type="term" value="P:heart development"/>
    <property type="evidence" value="ECO:0007669"/>
    <property type="project" value="TreeGrafter"/>
</dbReference>
<accession>A0A8X8BI72</accession>
<dbReference type="SUPFAM" id="SSF57716">
    <property type="entry name" value="Glucocorticoid receptor-like (DNA-binding domain)"/>
    <property type="match status" value="4"/>
</dbReference>
<feature type="non-terminal residue" evidence="10">
    <location>
        <position position="237"/>
    </location>
</feature>
<dbReference type="GO" id="GO:0030036">
    <property type="term" value="P:actin cytoskeleton organization"/>
    <property type="evidence" value="ECO:0007669"/>
    <property type="project" value="TreeGrafter"/>
</dbReference>
<feature type="domain" description="LIM zinc-binding" evidence="9">
    <location>
        <begin position="60"/>
        <end position="118"/>
    </location>
</feature>
<dbReference type="InterPro" id="IPR001781">
    <property type="entry name" value="Znf_LIM"/>
</dbReference>
<dbReference type="FunFam" id="2.10.110.10:FF:000010">
    <property type="entry name" value="PDZ and LIM domain protein 5"/>
    <property type="match status" value="1"/>
</dbReference>
<dbReference type="InterPro" id="IPR050604">
    <property type="entry name" value="PDZ-LIM_domain"/>
</dbReference>
<evidence type="ECO:0000256" key="2">
    <source>
        <dbReference type="ARBA" id="ARBA00022490"/>
    </source>
</evidence>
<keyword evidence="6 8" id="KW-0440">LIM domain</keyword>
<dbReference type="GO" id="GO:0046872">
    <property type="term" value="F:metal ion binding"/>
    <property type="evidence" value="ECO:0007669"/>
    <property type="project" value="UniProtKB-KW"/>
</dbReference>
<evidence type="ECO:0000256" key="7">
    <source>
        <dbReference type="ARBA" id="ARBA00023212"/>
    </source>
</evidence>
<evidence type="ECO:0000256" key="6">
    <source>
        <dbReference type="ARBA" id="ARBA00023038"/>
    </source>
</evidence>
<dbReference type="AlphaFoldDB" id="A0A8X8BI72"/>
<dbReference type="SMART" id="SM00132">
    <property type="entry name" value="LIM"/>
    <property type="match status" value="3"/>
</dbReference>
<feature type="domain" description="LIM zinc-binding" evidence="9">
    <location>
        <begin position="179"/>
        <end position="237"/>
    </location>
</feature>
<dbReference type="GO" id="GO:0001725">
    <property type="term" value="C:stress fiber"/>
    <property type="evidence" value="ECO:0007669"/>
    <property type="project" value="TreeGrafter"/>
</dbReference>
<evidence type="ECO:0000256" key="3">
    <source>
        <dbReference type="ARBA" id="ARBA00022723"/>
    </source>
</evidence>
<sequence length="237" mass="27012">MPSCRPPWVTDTDFAERYRPDKTTTVMTQHSQLAQPTPMQNRSSIVQAAQQAPGDPGRTPVCAHCNKIIRGRYLVALGRSWHPEEFTCCQCKAVLEEGGFFEERGSIYCTKCYDSRYAPNCAKCKKIITGEIMHALKMTWHVQCFVCAACKTPIRNNAFYMEEGEPYCEKDYEKMFGTKCHGCDFKIDAGDRFLEALGYSWHDTCFVCAVCQMNLEGKTFYSKKDKPLCKTHAFSHV</sequence>
<dbReference type="GO" id="GO:0030018">
    <property type="term" value="C:Z disc"/>
    <property type="evidence" value="ECO:0007669"/>
    <property type="project" value="TreeGrafter"/>
</dbReference>
<dbReference type="Pfam" id="PF00412">
    <property type="entry name" value="LIM"/>
    <property type="match status" value="3"/>
</dbReference>
<dbReference type="EMBL" id="JAATIS010009265">
    <property type="protein sequence ID" value="KAG2455502.1"/>
    <property type="molecule type" value="Genomic_DNA"/>
</dbReference>
<dbReference type="Proteomes" id="UP000886611">
    <property type="component" value="Unassembled WGS sequence"/>
</dbReference>
<dbReference type="FunFam" id="2.10.110.10:FF:000020">
    <property type="entry name" value="PDZ and LIM domain protein 5"/>
    <property type="match status" value="1"/>
</dbReference>
<dbReference type="Gene3D" id="2.10.110.10">
    <property type="entry name" value="Cysteine Rich Protein"/>
    <property type="match status" value="3"/>
</dbReference>
<feature type="domain" description="LIM zinc-binding" evidence="9">
    <location>
        <begin position="119"/>
        <end position="178"/>
    </location>
</feature>
<comment type="subcellular location">
    <subcellularLocation>
        <location evidence="1">Cytoplasm</location>
        <location evidence="1">Cytoskeleton</location>
    </subcellularLocation>
</comment>
<dbReference type="PROSITE" id="PS50023">
    <property type="entry name" value="LIM_DOMAIN_2"/>
    <property type="match status" value="3"/>
</dbReference>
<reference evidence="10 11" key="1">
    <citation type="journal article" date="2021" name="Cell">
        <title>Tracing the genetic footprints of vertebrate landing in non-teleost ray-finned fishes.</title>
        <authorList>
            <person name="Bi X."/>
            <person name="Wang K."/>
            <person name="Yang L."/>
            <person name="Pan H."/>
            <person name="Jiang H."/>
            <person name="Wei Q."/>
            <person name="Fang M."/>
            <person name="Yu H."/>
            <person name="Zhu C."/>
            <person name="Cai Y."/>
            <person name="He Y."/>
            <person name="Gan X."/>
            <person name="Zeng H."/>
            <person name="Yu D."/>
            <person name="Zhu Y."/>
            <person name="Jiang H."/>
            <person name="Qiu Q."/>
            <person name="Yang H."/>
            <person name="Zhang Y.E."/>
            <person name="Wang W."/>
            <person name="Zhu M."/>
            <person name="He S."/>
            <person name="Zhang G."/>
        </authorList>
    </citation>
    <scope>NUCLEOTIDE SEQUENCE [LARGE SCALE GENOMIC DNA]</scope>
    <source>
        <strain evidence="10">Bchr_013</strain>
    </source>
</reference>
<protein>
    <submittedName>
        <fullName evidence="10">PDLI7 protein</fullName>
    </submittedName>
</protein>
<dbReference type="PANTHER" id="PTHR24214:SF0">
    <property type="entry name" value="PDZ AND LIM DOMAIN PROTEIN 7"/>
    <property type="match status" value="1"/>
</dbReference>
<dbReference type="FunFam" id="2.10.110.10:FF:000014">
    <property type="entry name" value="PDZ and LIM domain protein 5"/>
    <property type="match status" value="1"/>
</dbReference>
<feature type="non-terminal residue" evidence="10">
    <location>
        <position position="1"/>
    </location>
</feature>
<evidence type="ECO:0000313" key="10">
    <source>
        <dbReference type="EMBL" id="KAG2455502.1"/>
    </source>
</evidence>
<dbReference type="GO" id="GO:0005912">
    <property type="term" value="C:adherens junction"/>
    <property type="evidence" value="ECO:0007669"/>
    <property type="project" value="TreeGrafter"/>
</dbReference>
<dbReference type="PROSITE" id="PS00478">
    <property type="entry name" value="LIM_DOMAIN_1"/>
    <property type="match status" value="1"/>
</dbReference>
<comment type="caution">
    <text evidence="10">The sequence shown here is derived from an EMBL/GenBank/DDBJ whole genome shotgun (WGS) entry which is preliminary data.</text>
</comment>
<organism evidence="10 11">
    <name type="scientific">Polypterus senegalus</name>
    <name type="common">Senegal bichir</name>
    <dbReference type="NCBI Taxonomy" id="55291"/>
    <lineage>
        <taxon>Eukaryota</taxon>
        <taxon>Metazoa</taxon>
        <taxon>Chordata</taxon>
        <taxon>Craniata</taxon>
        <taxon>Vertebrata</taxon>
        <taxon>Euteleostomi</taxon>
        <taxon>Actinopterygii</taxon>
        <taxon>Polypteriformes</taxon>
        <taxon>Polypteridae</taxon>
        <taxon>Polypterus</taxon>
    </lineage>
</organism>
<keyword evidence="5 8" id="KW-0862">Zinc</keyword>
<evidence type="ECO:0000259" key="9">
    <source>
        <dbReference type="PROSITE" id="PS50023"/>
    </source>
</evidence>
<keyword evidence="2" id="KW-0963">Cytoplasm</keyword>
<evidence type="ECO:0000256" key="4">
    <source>
        <dbReference type="ARBA" id="ARBA00022737"/>
    </source>
</evidence>
<evidence type="ECO:0000313" key="11">
    <source>
        <dbReference type="Proteomes" id="UP000886611"/>
    </source>
</evidence>
<evidence type="ECO:0000256" key="1">
    <source>
        <dbReference type="ARBA" id="ARBA00004245"/>
    </source>
</evidence>
<proteinExistence type="predicted"/>
<dbReference type="GO" id="GO:0031941">
    <property type="term" value="C:filamentous actin"/>
    <property type="evidence" value="ECO:0007669"/>
    <property type="project" value="TreeGrafter"/>
</dbReference>
<dbReference type="PANTHER" id="PTHR24214">
    <property type="entry name" value="PDZ AND LIM DOMAIN PROTEIN ZASP"/>
    <property type="match status" value="1"/>
</dbReference>
<dbReference type="GO" id="GO:0061061">
    <property type="term" value="P:muscle structure development"/>
    <property type="evidence" value="ECO:0007669"/>
    <property type="project" value="TreeGrafter"/>
</dbReference>
<dbReference type="GO" id="GO:0003779">
    <property type="term" value="F:actin binding"/>
    <property type="evidence" value="ECO:0007669"/>
    <property type="project" value="TreeGrafter"/>
</dbReference>
<keyword evidence="7" id="KW-0206">Cytoskeleton</keyword>
<evidence type="ECO:0000256" key="5">
    <source>
        <dbReference type="ARBA" id="ARBA00022833"/>
    </source>
</evidence>
<keyword evidence="3 8" id="KW-0479">Metal-binding</keyword>
<keyword evidence="4" id="KW-0677">Repeat</keyword>
<evidence type="ECO:0000256" key="8">
    <source>
        <dbReference type="PROSITE-ProRule" id="PRU00125"/>
    </source>
</evidence>